<sequence length="174" mass="19540">MPAHITKYKAGSEQVVTEPGWFDLELGVQKTIHWINEAGRTGCQLPSITAMIKVYRENSLRVDSEEMRSIRHAARENQISISTRRTSLKPSLTTAAHYMRPDLIRLLVDTRRKELVTEADPDGTIATYSTRERLGLHLPLEPPNPRNEKTGMFGATKPTNGVKSPLITKVPLRA</sequence>
<accession>A0A8H4N662</accession>
<protein>
    <submittedName>
        <fullName evidence="2">Cyanide hydratase</fullName>
    </submittedName>
</protein>
<evidence type="ECO:0000256" key="1">
    <source>
        <dbReference type="SAM" id="MobiDB-lite"/>
    </source>
</evidence>
<keyword evidence="3" id="KW-1185">Reference proteome</keyword>
<dbReference type="EMBL" id="WWBZ02000029">
    <property type="protein sequence ID" value="KAF4307361.1"/>
    <property type="molecule type" value="Genomic_DNA"/>
</dbReference>
<name>A0A8H4N662_9PEZI</name>
<dbReference type="AlphaFoldDB" id="A0A8H4N662"/>
<feature type="region of interest" description="Disordered" evidence="1">
    <location>
        <begin position="136"/>
        <end position="164"/>
    </location>
</feature>
<comment type="caution">
    <text evidence="2">The sequence shown here is derived from an EMBL/GenBank/DDBJ whole genome shotgun (WGS) entry which is preliminary data.</text>
</comment>
<gene>
    <name evidence="2" type="ORF">GTA08_BOTSDO14125</name>
</gene>
<reference evidence="2" key="1">
    <citation type="submission" date="2020-04" db="EMBL/GenBank/DDBJ databases">
        <title>Genome Assembly and Annotation of Botryosphaeria dothidea sdau 11-99, a Latent Pathogen of Apple Fruit Ring Rot in China.</title>
        <authorList>
            <person name="Yu C."/>
            <person name="Diao Y."/>
            <person name="Lu Q."/>
            <person name="Zhao J."/>
            <person name="Cui S."/>
            <person name="Peng C."/>
            <person name="He B."/>
            <person name="Liu H."/>
        </authorList>
    </citation>
    <scope>NUCLEOTIDE SEQUENCE [LARGE SCALE GENOMIC DNA]</scope>
    <source>
        <strain evidence="2">Sdau11-99</strain>
    </source>
</reference>
<proteinExistence type="predicted"/>
<dbReference type="OrthoDB" id="10250282at2759"/>
<dbReference type="Proteomes" id="UP000572817">
    <property type="component" value="Unassembled WGS sequence"/>
</dbReference>
<evidence type="ECO:0000313" key="3">
    <source>
        <dbReference type="Proteomes" id="UP000572817"/>
    </source>
</evidence>
<organism evidence="2 3">
    <name type="scientific">Botryosphaeria dothidea</name>
    <dbReference type="NCBI Taxonomy" id="55169"/>
    <lineage>
        <taxon>Eukaryota</taxon>
        <taxon>Fungi</taxon>
        <taxon>Dikarya</taxon>
        <taxon>Ascomycota</taxon>
        <taxon>Pezizomycotina</taxon>
        <taxon>Dothideomycetes</taxon>
        <taxon>Dothideomycetes incertae sedis</taxon>
        <taxon>Botryosphaeriales</taxon>
        <taxon>Botryosphaeriaceae</taxon>
        <taxon>Botryosphaeria</taxon>
    </lineage>
</organism>
<evidence type="ECO:0000313" key="2">
    <source>
        <dbReference type="EMBL" id="KAF4307361.1"/>
    </source>
</evidence>